<dbReference type="Pfam" id="PF08386">
    <property type="entry name" value="Abhydrolase_4"/>
    <property type="match status" value="1"/>
</dbReference>
<feature type="domain" description="Peptidase S33 tripeptidyl aminopeptidase-like C-terminal" evidence="5">
    <location>
        <begin position="398"/>
        <end position="501"/>
    </location>
</feature>
<sequence length="573" mass="63084">MIPFSQSIILAFSFINMKMLYDRFAPLLLLFTRVSDASSLKWGPCDLDLAEDAQRLIKAGDCATIEVPLDYTDPKSEKTVELQLIRYNATKEPFKGSVLWNPGGPGISGIETLAYLGQDFRDILGGHHNIISFDPRGIDPLPQADLWEYVKNEAWQSMQAVAEACYESQQENGRFLSTAFTARDMMRIVDALGEDGKLQFWGISYGTILGQVAASMFPDRIERLLLDSNSLADAYFTSTGIGGPKDAEKSLVHLFKECVELGTDVCKLANYSGSKTTVEDLRDATVDLFQNLKNMKDLPDGLSAKDYPYAGNSILKDLKNGIMNLLQSPFSYSTVVDLLSYAFEGDYKKALSLYKEGSSEWNLGKNSFQGIACSETSFRVKTPEDLYPLYQAHLAESTFGDAIAADYMACGAWKLDAAEGVDTNTLRNVNTSFPVMVVNNAYDPITSLSHAYQVASRFRDSRVLVNEGVGHGATSHSSPCLLDAISSYFIDGTLPEVGAKCIPEKGAFELNLLKAFHNNIGFYSVWFVSERKSKRVHRQHRATGGVSEKRLAGLPSPTEPLPLQTGILPQAGD</sequence>
<comment type="similarity">
    <text evidence="1">Belongs to the peptidase S33 family.</text>
</comment>
<dbReference type="PANTHER" id="PTHR43248">
    <property type="entry name" value="2-SUCCINYL-6-HYDROXY-2,4-CYCLOHEXADIENE-1-CARBOXYLATE SYNTHASE"/>
    <property type="match status" value="1"/>
</dbReference>
<dbReference type="InterPro" id="IPR051601">
    <property type="entry name" value="Serine_prot/Carboxylest_S33"/>
</dbReference>
<dbReference type="AlphaFoldDB" id="A0A8J2NLH0"/>
<dbReference type="Proteomes" id="UP000693738">
    <property type="component" value="Unassembled WGS sequence"/>
</dbReference>
<dbReference type="InterPro" id="IPR013595">
    <property type="entry name" value="Pept_S33_TAP-like_C"/>
</dbReference>
<dbReference type="GO" id="GO:0016787">
    <property type="term" value="F:hydrolase activity"/>
    <property type="evidence" value="ECO:0007669"/>
    <property type="project" value="UniProtKB-KW"/>
</dbReference>
<protein>
    <recommendedName>
        <fullName evidence="8">Hydrolase</fullName>
    </recommendedName>
</protein>
<proteinExistence type="inferred from homology"/>
<name>A0A8J2NLH0_FUSEQ</name>
<dbReference type="EMBL" id="CAJSTJ010000149">
    <property type="protein sequence ID" value="CAG7562400.1"/>
    <property type="molecule type" value="Genomic_DNA"/>
</dbReference>
<evidence type="ECO:0008006" key="8">
    <source>
        <dbReference type="Google" id="ProtNLM"/>
    </source>
</evidence>
<evidence type="ECO:0000313" key="6">
    <source>
        <dbReference type="EMBL" id="CAG7562400.1"/>
    </source>
</evidence>
<feature type="region of interest" description="Disordered" evidence="3">
    <location>
        <begin position="537"/>
        <end position="573"/>
    </location>
</feature>
<comment type="caution">
    <text evidence="6">The sequence shown here is derived from an EMBL/GenBank/DDBJ whole genome shotgun (WGS) entry which is preliminary data.</text>
</comment>
<evidence type="ECO:0000259" key="4">
    <source>
        <dbReference type="Pfam" id="PF00561"/>
    </source>
</evidence>
<dbReference type="InterPro" id="IPR000073">
    <property type="entry name" value="AB_hydrolase_1"/>
</dbReference>
<feature type="domain" description="AB hydrolase-1" evidence="4">
    <location>
        <begin position="98"/>
        <end position="234"/>
    </location>
</feature>
<evidence type="ECO:0000256" key="2">
    <source>
        <dbReference type="ARBA" id="ARBA00022801"/>
    </source>
</evidence>
<dbReference type="PANTHER" id="PTHR43248:SF25">
    <property type="entry name" value="AB HYDROLASE-1 DOMAIN-CONTAINING PROTEIN-RELATED"/>
    <property type="match status" value="1"/>
</dbReference>
<reference evidence="6" key="1">
    <citation type="submission" date="2021-05" db="EMBL/GenBank/DDBJ databases">
        <authorList>
            <person name="Khan N."/>
        </authorList>
    </citation>
    <scope>NUCLEOTIDE SEQUENCE</scope>
</reference>
<keyword evidence="2" id="KW-0378">Hydrolase</keyword>
<accession>A0A8J2NLH0</accession>
<evidence type="ECO:0000259" key="5">
    <source>
        <dbReference type="Pfam" id="PF08386"/>
    </source>
</evidence>
<gene>
    <name evidence="6" type="ORF">FEQUK3_LOCUS8081</name>
</gene>
<organism evidence="6 7">
    <name type="scientific">Fusarium equiseti</name>
    <name type="common">Fusarium scirpi</name>
    <dbReference type="NCBI Taxonomy" id="61235"/>
    <lineage>
        <taxon>Eukaryota</taxon>
        <taxon>Fungi</taxon>
        <taxon>Dikarya</taxon>
        <taxon>Ascomycota</taxon>
        <taxon>Pezizomycotina</taxon>
        <taxon>Sordariomycetes</taxon>
        <taxon>Hypocreomycetidae</taxon>
        <taxon>Hypocreales</taxon>
        <taxon>Nectriaceae</taxon>
        <taxon>Fusarium</taxon>
        <taxon>Fusarium incarnatum-equiseti species complex</taxon>
    </lineage>
</organism>
<evidence type="ECO:0000256" key="1">
    <source>
        <dbReference type="ARBA" id="ARBA00010088"/>
    </source>
</evidence>
<evidence type="ECO:0000313" key="7">
    <source>
        <dbReference type="Proteomes" id="UP000693738"/>
    </source>
</evidence>
<evidence type="ECO:0000256" key="3">
    <source>
        <dbReference type="SAM" id="MobiDB-lite"/>
    </source>
</evidence>
<dbReference type="Pfam" id="PF00561">
    <property type="entry name" value="Abhydrolase_1"/>
    <property type="match status" value="1"/>
</dbReference>